<accession>A0A1G5X8P3</accession>
<keyword evidence="1" id="KW-0812">Transmembrane</keyword>
<dbReference type="OrthoDB" id="1442037at2"/>
<evidence type="ECO:0000313" key="2">
    <source>
        <dbReference type="EMBL" id="SDA66296.1"/>
    </source>
</evidence>
<keyword evidence="3" id="KW-1185">Reference proteome</keyword>
<dbReference type="AlphaFoldDB" id="A0A1G5X8P3"/>
<evidence type="ECO:0000256" key="1">
    <source>
        <dbReference type="SAM" id="Phobius"/>
    </source>
</evidence>
<feature type="transmembrane region" description="Helical" evidence="1">
    <location>
        <begin position="69"/>
        <end position="88"/>
    </location>
</feature>
<feature type="transmembrane region" description="Helical" evidence="1">
    <location>
        <begin position="6"/>
        <end position="26"/>
    </location>
</feature>
<gene>
    <name evidence="2" type="ORF">SAMN03080617_01572</name>
</gene>
<protein>
    <submittedName>
        <fullName evidence="2">Uncharacterized protein</fullName>
    </submittedName>
</protein>
<evidence type="ECO:0000313" key="3">
    <source>
        <dbReference type="Proteomes" id="UP000198756"/>
    </source>
</evidence>
<feature type="transmembrane region" description="Helical" evidence="1">
    <location>
        <begin position="108"/>
        <end position="127"/>
    </location>
</feature>
<reference evidence="3" key="1">
    <citation type="submission" date="2016-10" db="EMBL/GenBank/DDBJ databases">
        <authorList>
            <person name="Varghese N."/>
            <person name="Submissions S."/>
        </authorList>
    </citation>
    <scope>NUCLEOTIDE SEQUENCE [LARGE SCALE GENOMIC DNA]</scope>
    <source>
        <strain evidence="3">DSM 22703</strain>
    </source>
</reference>
<dbReference type="Proteomes" id="UP000198756">
    <property type="component" value="Unassembled WGS sequence"/>
</dbReference>
<keyword evidence="1" id="KW-0472">Membrane</keyword>
<organism evidence="2 3">
    <name type="scientific">Algoriphagus alkaliphilus</name>
    <dbReference type="NCBI Taxonomy" id="279824"/>
    <lineage>
        <taxon>Bacteria</taxon>
        <taxon>Pseudomonadati</taxon>
        <taxon>Bacteroidota</taxon>
        <taxon>Cytophagia</taxon>
        <taxon>Cytophagales</taxon>
        <taxon>Cyclobacteriaceae</taxon>
        <taxon>Algoriphagus</taxon>
    </lineage>
</organism>
<sequence>MVTVAKYTVILFGLFIICVGVLMLFAPKKARETLKKMASTNFINYTEITVRMIPAMGLIIYSDFSKYPFAFKVFGWFMLGTSLVLYFIPRKWHHTYSLKSAEILKPLYFQLLSPIAFLMGGAIIYCVF</sequence>
<name>A0A1G5X8P3_9BACT</name>
<dbReference type="EMBL" id="FMXE01000009">
    <property type="protein sequence ID" value="SDA66296.1"/>
    <property type="molecule type" value="Genomic_DNA"/>
</dbReference>
<keyword evidence="1" id="KW-1133">Transmembrane helix</keyword>
<proteinExistence type="predicted"/>